<sequence length="452" mass="50533">MSTSDKETALTPLKTAGFKPSEKERERLRTVAAFFVFGALIYATYSLVIAGAQDILAGTFIQTSMVLVADIGPYFVVTLIAPYFMQNIPYFVRIATVFLTGIGGFLMLAFAKQVHWKLMGVGIASFGYGVGEVTFLALTSFYHEVTVSAYSAGTGAGFIIAPLYYTAMTTWACVSPNATILIMAAMLLLIFVCYYAMDKKHLGSPSSPAASECGGIKYTPIETNDAQAEETKSEDSENNDSLSYQEKFMIISQMLPNLIPIFIAWFSEYMIIQSVITTLAFPNAPFRPRDHYQYYIFVFLGGEVVGRSYLVVLSYVKAEWAEKAKFPYLWVLSTIEVMHLLFFVFSAWYRFLPSVWIVLVLSFTGGVTIGVFFVNALAFFRDRFDDRYKEFAMGYIVVAMGGGTFTASLVGLVTEPLLRRHCMVLLKNDDYCFTRSKAREHIMSQCLVKPPK</sequence>
<feature type="transmembrane region" description="Helical" evidence="7">
    <location>
        <begin position="118"/>
        <end position="141"/>
    </location>
</feature>
<feature type="transmembrane region" description="Helical" evidence="7">
    <location>
        <begin position="392"/>
        <end position="413"/>
    </location>
</feature>
<feature type="transmembrane region" description="Helical" evidence="7">
    <location>
        <begin position="178"/>
        <end position="197"/>
    </location>
</feature>
<gene>
    <name evidence="8" type="ORF">pdam_00000154</name>
</gene>
<evidence type="ECO:0000256" key="6">
    <source>
        <dbReference type="ARBA" id="ARBA00023136"/>
    </source>
</evidence>
<proteinExistence type="inferred from homology"/>
<keyword evidence="4 7" id="KW-0812">Transmembrane</keyword>
<feature type="transmembrane region" description="Helical" evidence="7">
    <location>
        <begin position="328"/>
        <end position="349"/>
    </location>
</feature>
<dbReference type="Pfam" id="PF02487">
    <property type="entry name" value="CLN3"/>
    <property type="match status" value="1"/>
</dbReference>
<dbReference type="GO" id="GO:0012505">
    <property type="term" value="C:endomembrane system"/>
    <property type="evidence" value="ECO:0007669"/>
    <property type="project" value="UniProtKB-SubCell"/>
</dbReference>
<feature type="transmembrane region" description="Helical" evidence="7">
    <location>
        <begin position="90"/>
        <end position="111"/>
    </location>
</feature>
<keyword evidence="6 7" id="KW-0472">Membrane</keyword>
<dbReference type="SUPFAM" id="SSF103473">
    <property type="entry name" value="MFS general substrate transporter"/>
    <property type="match status" value="2"/>
</dbReference>
<dbReference type="EMBL" id="RCHS01000537">
    <property type="protein sequence ID" value="RMX58222.1"/>
    <property type="molecule type" value="Genomic_DNA"/>
</dbReference>
<dbReference type="InterPro" id="IPR003492">
    <property type="entry name" value="Battenin_disease_Cln3"/>
</dbReference>
<feature type="transmembrane region" description="Helical" evidence="7">
    <location>
        <begin position="31"/>
        <end position="52"/>
    </location>
</feature>
<organism evidence="8 9">
    <name type="scientific">Pocillopora damicornis</name>
    <name type="common">Cauliflower coral</name>
    <name type="synonym">Millepora damicornis</name>
    <dbReference type="NCBI Taxonomy" id="46731"/>
    <lineage>
        <taxon>Eukaryota</taxon>
        <taxon>Metazoa</taxon>
        <taxon>Cnidaria</taxon>
        <taxon>Anthozoa</taxon>
        <taxon>Hexacorallia</taxon>
        <taxon>Scleractinia</taxon>
        <taxon>Astrocoeniina</taxon>
        <taxon>Pocilloporidae</taxon>
        <taxon>Pocillopora</taxon>
    </lineage>
</organism>
<evidence type="ECO:0000256" key="2">
    <source>
        <dbReference type="ARBA" id="ARBA00007467"/>
    </source>
</evidence>
<dbReference type="GO" id="GO:0005765">
    <property type="term" value="C:lysosomal membrane"/>
    <property type="evidence" value="ECO:0007669"/>
    <property type="project" value="UniProtKB-SubCell"/>
</dbReference>
<dbReference type="Gene3D" id="1.20.1250.20">
    <property type="entry name" value="MFS general substrate transporter like domains"/>
    <property type="match status" value="1"/>
</dbReference>
<evidence type="ECO:0000256" key="1">
    <source>
        <dbReference type="ARBA" id="ARBA00004127"/>
    </source>
</evidence>
<dbReference type="PRINTS" id="PR01315">
    <property type="entry name" value="BATTENIN"/>
</dbReference>
<reference evidence="8 9" key="1">
    <citation type="journal article" date="2018" name="Sci. Rep.">
        <title>Comparative analysis of the Pocillopora damicornis genome highlights role of immune system in coral evolution.</title>
        <authorList>
            <person name="Cunning R."/>
            <person name="Bay R.A."/>
            <person name="Gillette P."/>
            <person name="Baker A.C."/>
            <person name="Traylor-Knowles N."/>
        </authorList>
    </citation>
    <scope>NUCLEOTIDE SEQUENCE [LARGE SCALE GENOMIC DNA]</scope>
    <source>
        <strain evidence="8">RSMAS</strain>
        <tissue evidence="8">Whole animal</tissue>
    </source>
</reference>
<feature type="transmembrane region" description="Helical" evidence="7">
    <location>
        <begin position="147"/>
        <end position="166"/>
    </location>
</feature>
<accession>A0A3M6UX28</accession>
<evidence type="ECO:0000256" key="5">
    <source>
        <dbReference type="ARBA" id="ARBA00022989"/>
    </source>
</evidence>
<keyword evidence="7" id="KW-0458">Lysosome</keyword>
<evidence type="ECO:0000256" key="4">
    <source>
        <dbReference type="ARBA" id="ARBA00022692"/>
    </source>
</evidence>
<name>A0A3M6UX28_POCDA</name>
<keyword evidence="9" id="KW-1185">Reference proteome</keyword>
<dbReference type="PANTHER" id="PTHR10981:SF0">
    <property type="entry name" value="BATTENIN"/>
    <property type="match status" value="1"/>
</dbReference>
<comment type="similarity">
    <text evidence="2 7">Belongs to the battenin family.</text>
</comment>
<evidence type="ECO:0000256" key="7">
    <source>
        <dbReference type="RuleBase" id="RU361113"/>
    </source>
</evidence>
<comment type="caution">
    <text evidence="8">The sequence shown here is derived from an EMBL/GenBank/DDBJ whole genome shotgun (WGS) entry which is preliminary data.</text>
</comment>
<dbReference type="GO" id="GO:0051453">
    <property type="term" value="P:regulation of intracellular pH"/>
    <property type="evidence" value="ECO:0007669"/>
    <property type="project" value="TreeGrafter"/>
</dbReference>
<dbReference type="InterPro" id="IPR036259">
    <property type="entry name" value="MFS_trans_sf"/>
</dbReference>
<dbReference type="OrthoDB" id="5962378at2759"/>
<dbReference type="OMA" id="MVENDAY"/>
<evidence type="ECO:0000256" key="3">
    <source>
        <dbReference type="ARBA" id="ARBA00022448"/>
    </source>
</evidence>
<dbReference type="PANTHER" id="PTHR10981">
    <property type="entry name" value="BATTENIN"/>
    <property type="match status" value="1"/>
</dbReference>
<keyword evidence="3" id="KW-0813">Transport</keyword>
<evidence type="ECO:0000313" key="9">
    <source>
        <dbReference type="Proteomes" id="UP000275408"/>
    </source>
</evidence>
<protein>
    <recommendedName>
        <fullName evidence="7">Battenin</fullName>
    </recommendedName>
</protein>
<feature type="transmembrane region" description="Helical" evidence="7">
    <location>
        <begin position="64"/>
        <end position="84"/>
    </location>
</feature>
<dbReference type="AlphaFoldDB" id="A0A3M6UX28"/>
<dbReference type="Proteomes" id="UP000275408">
    <property type="component" value="Unassembled WGS sequence"/>
</dbReference>
<comment type="subcellular location">
    <subcellularLocation>
        <location evidence="1">Endomembrane system</location>
        <topology evidence="1">Multi-pass membrane protein</topology>
    </subcellularLocation>
    <subcellularLocation>
        <location evidence="7">Lysosome membrane</location>
        <topology evidence="7">Multi-pass membrane protein</topology>
    </subcellularLocation>
</comment>
<keyword evidence="5 7" id="KW-1133">Transmembrane helix</keyword>
<feature type="transmembrane region" description="Helical" evidence="7">
    <location>
        <begin position="258"/>
        <end position="282"/>
    </location>
</feature>
<evidence type="ECO:0000313" key="8">
    <source>
        <dbReference type="EMBL" id="RMX58222.1"/>
    </source>
</evidence>
<feature type="transmembrane region" description="Helical" evidence="7">
    <location>
        <begin position="356"/>
        <end position="380"/>
    </location>
</feature>
<feature type="transmembrane region" description="Helical" evidence="7">
    <location>
        <begin position="294"/>
        <end position="316"/>
    </location>
</feature>